<dbReference type="EMBL" id="QRWH01000005">
    <property type="protein sequence ID" value="RGT09600.1"/>
    <property type="molecule type" value="Genomic_DNA"/>
</dbReference>
<feature type="domain" description="BIG2" evidence="1">
    <location>
        <begin position="81"/>
        <end position="159"/>
    </location>
</feature>
<dbReference type="SUPFAM" id="SSF49373">
    <property type="entry name" value="Invasin/intimin cell-adhesion fragments"/>
    <property type="match status" value="1"/>
</dbReference>
<dbReference type="Gene3D" id="2.60.40.1080">
    <property type="match status" value="1"/>
</dbReference>
<gene>
    <name evidence="2" type="ORF">DWX53_07050</name>
</gene>
<protein>
    <recommendedName>
        <fullName evidence="1">BIG2 domain-containing protein</fullName>
    </recommendedName>
</protein>
<dbReference type="AlphaFoldDB" id="A0A412ME52"/>
<dbReference type="RefSeq" id="WP_118145248.1">
    <property type="nucleotide sequence ID" value="NZ_QRWH01000005.1"/>
</dbReference>
<dbReference type="Pfam" id="PF02368">
    <property type="entry name" value="Big_2"/>
    <property type="match status" value="1"/>
</dbReference>
<evidence type="ECO:0000313" key="3">
    <source>
        <dbReference type="Proteomes" id="UP000283630"/>
    </source>
</evidence>
<comment type="caution">
    <text evidence="2">The sequence shown here is derived from an EMBL/GenBank/DDBJ whole genome shotgun (WGS) entry which is preliminary data.</text>
</comment>
<sequence length="341" mass="36824">MIPLSVTTIGSYAFSSCDNLTRIVIPETVTNIEKRALGFYSSGASLVGTQKDLNLVIAGVKGSEAERYANENGFTFEEIIPITGIKISQTELVLEKGESKGLSISIEPEDTTEDKTVTWSSDNESVAKVGEDGIVTAVGNGKTKITATIGEYTQTCTVTVFTPLAEERVTISTDSAVYSGEEIRPSVTVKDGEKILEQDKDYTVGYENNINAGDATVKVTGIGDYTGTVSKGFKIQKAPIVDSMVTLKETTLVYTGKELTPEVVVKDGDRILVKDIDYILDYKNNIDVGTTAQVVVIGCGNYISGVTKEFEIVDTIQLSDSMVTLEKDEYSYTGEKQSNLL</sequence>
<reference evidence="2 3" key="1">
    <citation type="submission" date="2018-08" db="EMBL/GenBank/DDBJ databases">
        <title>A genome reference for cultivated species of the human gut microbiota.</title>
        <authorList>
            <person name="Zou Y."/>
            <person name="Xue W."/>
            <person name="Luo G."/>
        </authorList>
    </citation>
    <scope>NUCLEOTIDE SEQUENCE [LARGE SCALE GENOMIC DNA]</scope>
    <source>
        <strain evidence="2 3">AF19-4AC</strain>
    </source>
</reference>
<dbReference type="InterPro" id="IPR008964">
    <property type="entry name" value="Invasin/intimin_cell_adhesion"/>
</dbReference>
<dbReference type="Pfam" id="PF13306">
    <property type="entry name" value="LRR_5"/>
    <property type="match status" value="1"/>
</dbReference>
<dbReference type="InterPro" id="IPR032675">
    <property type="entry name" value="LRR_dom_sf"/>
</dbReference>
<evidence type="ECO:0000259" key="1">
    <source>
        <dbReference type="SMART" id="SM00635"/>
    </source>
</evidence>
<dbReference type="SMART" id="SM00635">
    <property type="entry name" value="BID_2"/>
    <property type="match status" value="1"/>
</dbReference>
<accession>A0A412ME52</accession>
<dbReference type="InterPro" id="IPR026906">
    <property type="entry name" value="LRR_5"/>
</dbReference>
<proteinExistence type="predicted"/>
<organism evidence="2 3">
    <name type="scientific">Dorea formicigenerans</name>
    <dbReference type="NCBI Taxonomy" id="39486"/>
    <lineage>
        <taxon>Bacteria</taxon>
        <taxon>Bacillati</taxon>
        <taxon>Bacillota</taxon>
        <taxon>Clostridia</taxon>
        <taxon>Lachnospirales</taxon>
        <taxon>Lachnospiraceae</taxon>
        <taxon>Dorea</taxon>
    </lineage>
</organism>
<dbReference type="Proteomes" id="UP000283630">
    <property type="component" value="Unassembled WGS sequence"/>
</dbReference>
<name>A0A412ME52_9FIRM</name>
<evidence type="ECO:0000313" key="2">
    <source>
        <dbReference type="EMBL" id="RGT09600.1"/>
    </source>
</evidence>
<dbReference type="InterPro" id="IPR003343">
    <property type="entry name" value="Big_2"/>
</dbReference>
<dbReference type="Gene3D" id="3.80.10.10">
    <property type="entry name" value="Ribonuclease Inhibitor"/>
    <property type="match status" value="1"/>
</dbReference>